<dbReference type="CDD" id="cd00060">
    <property type="entry name" value="FHA"/>
    <property type="match status" value="1"/>
</dbReference>
<feature type="signal peptide" evidence="1">
    <location>
        <begin position="1"/>
        <end position="25"/>
    </location>
</feature>
<dbReference type="EMBL" id="JACHHP010000001">
    <property type="protein sequence ID" value="MBB5207000.1"/>
    <property type="molecule type" value="Genomic_DNA"/>
</dbReference>
<evidence type="ECO:0000256" key="1">
    <source>
        <dbReference type="SAM" id="SignalP"/>
    </source>
</evidence>
<dbReference type="Pfam" id="PF07920">
    <property type="entry name" value="DUF1684"/>
    <property type="match status" value="1"/>
</dbReference>
<dbReference type="InterPro" id="IPR012467">
    <property type="entry name" value="DUF1684"/>
</dbReference>
<accession>A0A7W8D567</accession>
<proteinExistence type="predicted"/>
<keyword evidence="1" id="KW-0732">Signal</keyword>
<protein>
    <recommendedName>
        <fullName evidence="4">DUF1684 domain-containing protein</fullName>
    </recommendedName>
</protein>
<dbReference type="RefSeq" id="WP_183959495.1">
    <property type="nucleotide sequence ID" value="NZ_JACHHP010000001.1"/>
</dbReference>
<dbReference type="PANTHER" id="PTHR41913">
    <property type="entry name" value="DUF1684 DOMAIN-CONTAINING PROTEIN"/>
    <property type="match status" value="1"/>
</dbReference>
<comment type="caution">
    <text evidence="2">The sequence shown here is derived from an EMBL/GenBank/DDBJ whole genome shotgun (WGS) entry which is preliminary data.</text>
</comment>
<organism evidence="2 3">
    <name type="scientific">Chiayiivirga flava</name>
    <dbReference type="NCBI Taxonomy" id="659595"/>
    <lineage>
        <taxon>Bacteria</taxon>
        <taxon>Pseudomonadati</taxon>
        <taxon>Pseudomonadota</taxon>
        <taxon>Gammaproteobacteria</taxon>
        <taxon>Lysobacterales</taxon>
        <taxon>Lysobacteraceae</taxon>
        <taxon>Chiayiivirga</taxon>
    </lineage>
</organism>
<dbReference type="PANTHER" id="PTHR41913:SF1">
    <property type="entry name" value="DUF1684 DOMAIN-CONTAINING PROTEIN"/>
    <property type="match status" value="1"/>
</dbReference>
<name>A0A7W8D567_9GAMM</name>
<gene>
    <name evidence="2" type="ORF">HNQ52_000516</name>
</gene>
<reference evidence="2 3" key="1">
    <citation type="submission" date="2020-08" db="EMBL/GenBank/DDBJ databases">
        <title>Genomic Encyclopedia of Type Strains, Phase IV (KMG-IV): sequencing the most valuable type-strain genomes for metagenomic binning, comparative biology and taxonomic classification.</title>
        <authorList>
            <person name="Goeker M."/>
        </authorList>
    </citation>
    <scope>NUCLEOTIDE SEQUENCE [LARGE SCALE GENOMIC DNA]</scope>
    <source>
        <strain evidence="2 3">DSM 24163</strain>
    </source>
</reference>
<sequence>MKPDVRSTTILLAAALLFVGAASRAADDAAYIRGIEQQRADRVERLGAPQGWLSLVGLHWIEPGTHRIGRAPDNAIVLATGPAHAGEVERTGATVVYRPASDAGITVDGHIIDGEVELAADTGGDPTVVAFDGGKATMQLIARGDRLGLRVRDERAATRTAFKGVDTYPIDPAWRIEARFIAHPPGKTIEIANVLDMLEPTPNPGVVVFEKDGREFRLEALDNGDGTLFLIFADRTNRDATYGAGRFLDTAAPADGRVTLDFNLAVNPPCAFNAYSTCPLPPPENRLDLAVTAGEKRYAATNH</sequence>
<dbReference type="Proteomes" id="UP000521199">
    <property type="component" value="Unassembled WGS sequence"/>
</dbReference>
<keyword evidence="3" id="KW-1185">Reference proteome</keyword>
<evidence type="ECO:0008006" key="4">
    <source>
        <dbReference type="Google" id="ProtNLM"/>
    </source>
</evidence>
<evidence type="ECO:0000313" key="3">
    <source>
        <dbReference type="Proteomes" id="UP000521199"/>
    </source>
</evidence>
<evidence type="ECO:0000313" key="2">
    <source>
        <dbReference type="EMBL" id="MBB5207000.1"/>
    </source>
</evidence>
<dbReference type="AlphaFoldDB" id="A0A7W8D567"/>
<feature type="chain" id="PRO_5031513456" description="DUF1684 domain-containing protein" evidence="1">
    <location>
        <begin position="26"/>
        <end position="303"/>
    </location>
</feature>